<reference evidence="1 2" key="1">
    <citation type="submission" date="2017-07" db="EMBL/GenBank/DDBJ databases">
        <title>Complete genome sequence of Spiroplasma corruscae EC-1 (DSM 19793).</title>
        <authorList>
            <person name="Tsai Y.-M."/>
            <person name="Lo W.-S."/>
            <person name="Kuo C.-H."/>
        </authorList>
    </citation>
    <scope>NUCLEOTIDE SEQUENCE [LARGE SCALE GENOMIC DNA]</scope>
    <source>
        <strain evidence="1 2">EC-1</strain>
        <plasmid evidence="1 2">unnamed</plasmid>
    </source>
</reference>
<keyword evidence="2" id="KW-1185">Reference proteome</keyword>
<sequence>MVTKEFIKRLSFKLKVSNAVAKNITEIFLNEIRFNLIKYEKLKLINIGKFELIKKDGAKVVRFKKNNLLEKNYIYNWKIKFKPSRNLLSKVKEIKNER</sequence>
<dbReference type="AlphaFoldDB" id="A0A222EQK4"/>
<dbReference type="GO" id="GO:0030527">
    <property type="term" value="F:structural constituent of chromatin"/>
    <property type="evidence" value="ECO:0007669"/>
    <property type="project" value="InterPro"/>
</dbReference>
<organism evidence="1 2">
    <name type="scientific">Spiroplasma corruscae</name>
    <dbReference type="NCBI Taxonomy" id="216934"/>
    <lineage>
        <taxon>Bacteria</taxon>
        <taxon>Bacillati</taxon>
        <taxon>Mycoplasmatota</taxon>
        <taxon>Mollicutes</taxon>
        <taxon>Entomoplasmatales</taxon>
        <taxon>Spiroplasmataceae</taxon>
        <taxon>Spiroplasma</taxon>
    </lineage>
</organism>
<dbReference type="SUPFAM" id="SSF47729">
    <property type="entry name" value="IHF-like DNA-binding proteins"/>
    <property type="match status" value="1"/>
</dbReference>
<proteinExistence type="predicted"/>
<keyword evidence="1" id="KW-0614">Plasmid</keyword>
<dbReference type="InterPro" id="IPR010992">
    <property type="entry name" value="IHF-like_DNA-bd_dom_sf"/>
</dbReference>
<geneLocation type="plasmid" evidence="1 2">
    <name>unnamed</name>
</geneLocation>
<dbReference type="OrthoDB" id="9799835at2"/>
<dbReference type="InterPro" id="IPR000119">
    <property type="entry name" value="Hist_DNA-bd"/>
</dbReference>
<gene>
    <name evidence="1" type="primary">ihfA</name>
    <name evidence="1" type="ORF">SCORR_v1c10300</name>
</gene>
<dbReference type="KEGG" id="scou:SCORR_v1c10300"/>
<evidence type="ECO:0000313" key="2">
    <source>
        <dbReference type="Proteomes" id="UP000203229"/>
    </source>
</evidence>
<evidence type="ECO:0000313" key="1">
    <source>
        <dbReference type="EMBL" id="ASP28802.1"/>
    </source>
</evidence>
<accession>A0A222EQK4</accession>
<dbReference type="GO" id="GO:0003677">
    <property type="term" value="F:DNA binding"/>
    <property type="evidence" value="ECO:0007669"/>
    <property type="project" value="InterPro"/>
</dbReference>
<dbReference type="Pfam" id="PF00216">
    <property type="entry name" value="Bac_DNA_binding"/>
    <property type="match status" value="1"/>
</dbReference>
<protein>
    <submittedName>
        <fullName evidence="1">Integration host factor subunit alpha</fullName>
    </submittedName>
</protein>
<dbReference type="RefSeq" id="WP_094049958.1">
    <property type="nucleotide sequence ID" value="NZ_CP022536.1"/>
</dbReference>
<dbReference type="EMBL" id="CP022536">
    <property type="protein sequence ID" value="ASP28802.1"/>
    <property type="molecule type" value="Genomic_DNA"/>
</dbReference>
<dbReference type="Gene3D" id="4.10.520.10">
    <property type="entry name" value="IHF-like DNA-binding proteins"/>
    <property type="match status" value="1"/>
</dbReference>
<name>A0A222EQK4_9MOLU</name>
<dbReference type="Proteomes" id="UP000203229">
    <property type="component" value="Plasmid unnamed"/>
</dbReference>